<dbReference type="InterPro" id="IPR006059">
    <property type="entry name" value="SBP"/>
</dbReference>
<evidence type="ECO:0000313" key="2">
    <source>
        <dbReference type="Proteomes" id="UP000280008"/>
    </source>
</evidence>
<gene>
    <name evidence="1" type="ORF">C8E83_2436</name>
</gene>
<dbReference type="Gene3D" id="3.40.190.10">
    <property type="entry name" value="Periplasmic binding protein-like II"/>
    <property type="match status" value="1"/>
</dbReference>
<dbReference type="PANTHER" id="PTHR43649">
    <property type="entry name" value="ARABINOSE-BINDING PROTEIN-RELATED"/>
    <property type="match status" value="1"/>
</dbReference>
<dbReference type="RefSeq" id="WP_211331693.1">
    <property type="nucleotide sequence ID" value="NZ_RBKS01000001.1"/>
</dbReference>
<dbReference type="InterPro" id="IPR006311">
    <property type="entry name" value="TAT_signal"/>
</dbReference>
<dbReference type="PROSITE" id="PS51318">
    <property type="entry name" value="TAT"/>
    <property type="match status" value="1"/>
</dbReference>
<keyword evidence="2" id="KW-1185">Reference proteome</keyword>
<dbReference type="Pfam" id="PF01547">
    <property type="entry name" value="SBP_bac_1"/>
    <property type="match status" value="1"/>
</dbReference>
<sequence length="451" mass="48342">MQRTPSPPAGGLGRRTFLLGALGALGAAGATVGVVADPLAGPADAATRRMQLQFWHLLGGADGENMNTILGRVNRIDPKATVRQTVLAWGTPYYTKLAMAAAGGRPPDLAISHLSRLEGYAPGGLFDEWDISRFAKYGISADDFTKPTFKRMHVNGKLYAIALDSHSFVRFFNHDIAKKAGVLAADGTLQPTTTVAEFLDQAKAMKSVTGKLGLSYGYLGDPANMWRLFWTFYSQLGATMSATKSKLVFDRSAFSEALGTMKKLLSSSVSEQQASDGFSFSTFTAKQSGEMFTGVWDLSGLKASGIALDASPIPNLFGTGIDAVWGDSHSFVLPHQDDLDEARREASYQAVALVLKNSLTWAKGGHTPAYQPVVHSSAFSKLEPNGHYAKTATFLHYDPQLAFAGSGSNWQNDFGQTVQSALMGAGSVKAARDEFTSMSNQYVQHAVPTDD</sequence>
<proteinExistence type="predicted"/>
<dbReference type="InterPro" id="IPR050490">
    <property type="entry name" value="Bact_solute-bd_prot1"/>
</dbReference>
<dbReference type="SUPFAM" id="SSF53850">
    <property type="entry name" value="Periplasmic binding protein-like II"/>
    <property type="match status" value="1"/>
</dbReference>
<dbReference type="PANTHER" id="PTHR43649:SF14">
    <property type="entry name" value="BLR3389 PROTEIN"/>
    <property type="match status" value="1"/>
</dbReference>
<dbReference type="EMBL" id="RBKS01000001">
    <property type="protein sequence ID" value="RKR75297.1"/>
    <property type="molecule type" value="Genomic_DNA"/>
</dbReference>
<name>A0A495IH32_9MICO</name>
<evidence type="ECO:0000313" key="1">
    <source>
        <dbReference type="EMBL" id="RKR75297.1"/>
    </source>
</evidence>
<accession>A0A495IH32</accession>
<dbReference type="AlphaFoldDB" id="A0A495IH32"/>
<reference evidence="1 2" key="1">
    <citation type="submission" date="2018-10" db="EMBL/GenBank/DDBJ databases">
        <title>Sequencing the genomes of 1000 actinobacteria strains.</title>
        <authorList>
            <person name="Klenk H.-P."/>
        </authorList>
    </citation>
    <scope>NUCLEOTIDE SEQUENCE [LARGE SCALE GENOMIC DNA]</scope>
    <source>
        <strain evidence="1 2">DSM 17894</strain>
    </source>
</reference>
<organism evidence="1 2">
    <name type="scientific">Frondihabitans australicus</name>
    <dbReference type="NCBI Taxonomy" id="386892"/>
    <lineage>
        <taxon>Bacteria</taxon>
        <taxon>Bacillati</taxon>
        <taxon>Actinomycetota</taxon>
        <taxon>Actinomycetes</taxon>
        <taxon>Micrococcales</taxon>
        <taxon>Microbacteriaceae</taxon>
        <taxon>Frondihabitans</taxon>
    </lineage>
</organism>
<dbReference type="Proteomes" id="UP000280008">
    <property type="component" value="Unassembled WGS sequence"/>
</dbReference>
<protein>
    <submittedName>
        <fullName evidence="1">Carbohydrate ABC transporter substrate-binding protein (CUT1 family)</fullName>
    </submittedName>
</protein>
<comment type="caution">
    <text evidence="1">The sequence shown here is derived from an EMBL/GenBank/DDBJ whole genome shotgun (WGS) entry which is preliminary data.</text>
</comment>